<dbReference type="AlphaFoldDB" id="A0AAI8VPY8"/>
<dbReference type="Proteomes" id="UP001295740">
    <property type="component" value="Unassembled WGS sequence"/>
</dbReference>
<organism evidence="1 2">
    <name type="scientific">Anthostomella pinea</name>
    <dbReference type="NCBI Taxonomy" id="933095"/>
    <lineage>
        <taxon>Eukaryota</taxon>
        <taxon>Fungi</taxon>
        <taxon>Dikarya</taxon>
        <taxon>Ascomycota</taxon>
        <taxon>Pezizomycotina</taxon>
        <taxon>Sordariomycetes</taxon>
        <taxon>Xylariomycetidae</taxon>
        <taxon>Xylariales</taxon>
        <taxon>Xylariaceae</taxon>
        <taxon>Anthostomella</taxon>
    </lineage>
</organism>
<sequence>MSNRHPPSQDVGEGIVVVTEAIFRGFQKEVAAVFTQQWAHIQKLEGRIQDLQHRVDSLEGGKDQAVAAVCVIKGDGAEGVNQH</sequence>
<dbReference type="EMBL" id="CAUWAG010000012">
    <property type="protein sequence ID" value="CAJ2508618.1"/>
    <property type="molecule type" value="Genomic_DNA"/>
</dbReference>
<proteinExistence type="predicted"/>
<accession>A0AAI8VPY8</accession>
<protein>
    <submittedName>
        <fullName evidence="1">Uu.00g136440.m01.CDS01</fullName>
    </submittedName>
</protein>
<comment type="caution">
    <text evidence="1">The sequence shown here is derived from an EMBL/GenBank/DDBJ whole genome shotgun (WGS) entry which is preliminary data.</text>
</comment>
<evidence type="ECO:0000313" key="2">
    <source>
        <dbReference type="Proteomes" id="UP001295740"/>
    </source>
</evidence>
<keyword evidence="2" id="KW-1185">Reference proteome</keyword>
<evidence type="ECO:0000313" key="1">
    <source>
        <dbReference type="EMBL" id="CAJ2508618.1"/>
    </source>
</evidence>
<reference evidence="1" key="1">
    <citation type="submission" date="2023-10" db="EMBL/GenBank/DDBJ databases">
        <authorList>
            <person name="Hackl T."/>
        </authorList>
    </citation>
    <scope>NUCLEOTIDE SEQUENCE</scope>
</reference>
<name>A0AAI8VPY8_9PEZI</name>
<gene>
    <name evidence="1" type="ORF">KHLLAP_LOCUS9086</name>
</gene>